<dbReference type="RefSeq" id="WP_406698570.1">
    <property type="nucleotide sequence ID" value="NZ_CP155447.1"/>
</dbReference>
<protein>
    <recommendedName>
        <fullName evidence="2">Major capsid protein</fullName>
    </recommendedName>
</protein>
<organism evidence="1">
    <name type="scientific">Singulisphaera sp. Ch08</name>
    <dbReference type="NCBI Taxonomy" id="3120278"/>
    <lineage>
        <taxon>Bacteria</taxon>
        <taxon>Pseudomonadati</taxon>
        <taxon>Planctomycetota</taxon>
        <taxon>Planctomycetia</taxon>
        <taxon>Isosphaerales</taxon>
        <taxon>Isosphaeraceae</taxon>
        <taxon>Singulisphaera</taxon>
    </lineage>
</organism>
<accession>A0AAU7CKH0</accession>
<evidence type="ECO:0000313" key="1">
    <source>
        <dbReference type="EMBL" id="XBH05721.1"/>
    </source>
</evidence>
<reference evidence="1" key="1">
    <citation type="submission" date="2024-05" db="EMBL/GenBank/DDBJ databases">
        <title>Planctomycetes of the genus Singulisphaera possess chitinolytic capabilities.</title>
        <authorList>
            <person name="Ivanova A."/>
        </authorList>
    </citation>
    <scope>NUCLEOTIDE SEQUENCE</scope>
    <source>
        <strain evidence="1">Ch08T</strain>
    </source>
</reference>
<name>A0AAU7CKH0_9BACT</name>
<dbReference type="AlphaFoldDB" id="A0AAU7CKH0"/>
<dbReference type="EMBL" id="CP155447">
    <property type="protein sequence ID" value="XBH05721.1"/>
    <property type="molecule type" value="Genomic_DNA"/>
</dbReference>
<sequence>MPALVYPETKHIEEIEQTLLPRLTIDSPIFKYFPFDSDDNHLIEWEQLDNYTGLQQLRGYNGLPMSVPRIGSKRYRAEPGVYGEFIPLDEEEMTRRRRRATYSSGPIKLNDLVAEAFKQLLTRRLNLVEKIVWDLLIAGTFSVAHPTTGVTYSGSYTPPQFTPSPLWSPANKATAAPLAGMRTFRDYGVGQSCSFGGNAVQFYNSVTARSILANTNADDLGGVLLGGGNTVNSLNNVNEVLIMNDIPKIVIYDEGYIDANGTFQYFIPTGKGLVIGKRKSGVALGRYRYTQNVNSPNGAPKPYSRVIIKGDKEIPASVEVHDGHNGGPLIQFPGSVIVVNAYVP</sequence>
<gene>
    <name evidence="1" type="ORF">V5E97_06770</name>
</gene>
<proteinExistence type="predicted"/>
<evidence type="ECO:0008006" key="2">
    <source>
        <dbReference type="Google" id="ProtNLM"/>
    </source>
</evidence>